<evidence type="ECO:0000259" key="7">
    <source>
        <dbReference type="Pfam" id="PF01191"/>
    </source>
</evidence>
<feature type="compositionally biased region" description="Basic and acidic residues" evidence="6">
    <location>
        <begin position="41"/>
        <end position="54"/>
    </location>
</feature>
<dbReference type="HAMAP" id="MF_00025">
    <property type="entry name" value="RNApol_Rpo5_RPB5"/>
    <property type="match status" value="1"/>
</dbReference>
<dbReference type="Proteomes" id="UP000777482">
    <property type="component" value="Unassembled WGS sequence"/>
</dbReference>
<comment type="caution">
    <text evidence="9">The sequence shown here is derived from an EMBL/GenBank/DDBJ whole genome shotgun (WGS) entry which is preliminary data.</text>
</comment>
<organism evidence="9 10">
    <name type="scientific">Rhodotorula mucilaginosa</name>
    <name type="common">Yeast</name>
    <name type="synonym">Rhodotorula rubra</name>
    <dbReference type="NCBI Taxonomy" id="5537"/>
    <lineage>
        <taxon>Eukaryota</taxon>
        <taxon>Fungi</taxon>
        <taxon>Dikarya</taxon>
        <taxon>Basidiomycota</taxon>
        <taxon>Pucciniomycotina</taxon>
        <taxon>Microbotryomycetes</taxon>
        <taxon>Sporidiobolales</taxon>
        <taxon>Sporidiobolaceae</taxon>
        <taxon>Rhodotorula</taxon>
    </lineage>
</organism>
<dbReference type="GO" id="GO:0006362">
    <property type="term" value="P:transcription elongation by RNA polymerase I"/>
    <property type="evidence" value="ECO:0007669"/>
    <property type="project" value="TreeGrafter"/>
</dbReference>
<evidence type="ECO:0000256" key="1">
    <source>
        <dbReference type="ARBA" id="ARBA00004123"/>
    </source>
</evidence>
<evidence type="ECO:0000313" key="10">
    <source>
        <dbReference type="Proteomes" id="UP000777482"/>
    </source>
</evidence>
<evidence type="ECO:0000256" key="3">
    <source>
        <dbReference type="ARBA" id="ARBA00023163"/>
    </source>
</evidence>
<evidence type="ECO:0000256" key="6">
    <source>
        <dbReference type="SAM" id="MobiDB-lite"/>
    </source>
</evidence>
<evidence type="ECO:0000313" key="9">
    <source>
        <dbReference type="EMBL" id="KAG0663715.1"/>
    </source>
</evidence>
<feature type="region of interest" description="Disordered" evidence="6">
    <location>
        <begin position="1"/>
        <end position="71"/>
    </location>
</feature>
<dbReference type="GO" id="GO:0006366">
    <property type="term" value="P:transcription by RNA polymerase II"/>
    <property type="evidence" value="ECO:0007669"/>
    <property type="project" value="TreeGrafter"/>
</dbReference>
<dbReference type="GO" id="GO:0003899">
    <property type="term" value="F:DNA-directed RNA polymerase activity"/>
    <property type="evidence" value="ECO:0007669"/>
    <property type="project" value="InterPro"/>
</dbReference>
<keyword evidence="3" id="KW-0804">Transcription</keyword>
<feature type="domain" description="RNA polymerase Rpb5 N-terminal" evidence="8">
    <location>
        <begin position="128"/>
        <end position="193"/>
    </location>
</feature>
<proteinExistence type="inferred from homology"/>
<evidence type="ECO:0000256" key="4">
    <source>
        <dbReference type="ARBA" id="ARBA00023242"/>
    </source>
</evidence>
<dbReference type="NCBIfam" id="NF007129">
    <property type="entry name" value="PRK09570.1"/>
    <property type="match status" value="1"/>
</dbReference>
<comment type="similarity">
    <text evidence="5">Belongs to the archaeal Rpo5/eukaryotic RPB5 RNA polymerase subunit family.</text>
</comment>
<dbReference type="PANTHER" id="PTHR10535">
    <property type="entry name" value="DNA-DIRECTED RNA POLYMERASES I, II, AND III SUBUNIT RPABC1"/>
    <property type="match status" value="1"/>
</dbReference>
<dbReference type="GO" id="GO:0042797">
    <property type="term" value="P:tRNA transcription by RNA polymerase III"/>
    <property type="evidence" value="ECO:0007669"/>
    <property type="project" value="TreeGrafter"/>
</dbReference>
<feature type="domain" description="RNA polymerase subunit H/Rpb5 C-terminal" evidence="7">
    <location>
        <begin position="238"/>
        <end position="310"/>
    </location>
</feature>
<dbReference type="InterPro" id="IPR000783">
    <property type="entry name" value="RNA_pol_subH/Rpb5_C"/>
</dbReference>
<dbReference type="GO" id="GO:0005666">
    <property type="term" value="C:RNA polymerase III complex"/>
    <property type="evidence" value="ECO:0007669"/>
    <property type="project" value="TreeGrafter"/>
</dbReference>
<dbReference type="SUPFAM" id="SSF53036">
    <property type="entry name" value="Eukaryotic RPB5 N-terminal domain"/>
    <property type="match status" value="1"/>
</dbReference>
<dbReference type="GO" id="GO:0005736">
    <property type="term" value="C:RNA polymerase I complex"/>
    <property type="evidence" value="ECO:0007669"/>
    <property type="project" value="TreeGrafter"/>
</dbReference>
<keyword evidence="10" id="KW-1185">Reference proteome</keyword>
<dbReference type="InterPro" id="IPR035913">
    <property type="entry name" value="RPB5-like_sf"/>
</dbReference>
<dbReference type="InterPro" id="IPR005571">
    <property type="entry name" value="RNA_pol_Rpb5_N"/>
</dbReference>
<dbReference type="AlphaFoldDB" id="A0A9P6W3Q8"/>
<dbReference type="SUPFAM" id="SSF55287">
    <property type="entry name" value="RPB5-like RNA polymerase subunit"/>
    <property type="match status" value="1"/>
</dbReference>
<evidence type="ECO:0000256" key="5">
    <source>
        <dbReference type="ARBA" id="ARBA00025765"/>
    </source>
</evidence>
<keyword evidence="4" id="KW-0539">Nucleus</keyword>
<dbReference type="GO" id="GO:0005665">
    <property type="term" value="C:RNA polymerase II, core complex"/>
    <property type="evidence" value="ECO:0007669"/>
    <property type="project" value="TreeGrafter"/>
</dbReference>
<dbReference type="PANTHER" id="PTHR10535:SF0">
    <property type="entry name" value="DNA-DIRECTED RNA POLYMERASES I, II, AND III SUBUNIT RPABC1"/>
    <property type="match status" value="1"/>
</dbReference>
<protein>
    <recommendedName>
        <fullName evidence="2">DNA-directed RNA polymerases I, II, and III subunit RPABC1</fullName>
    </recommendedName>
</protein>
<reference evidence="9 10" key="1">
    <citation type="submission" date="2020-11" db="EMBL/GenBank/DDBJ databases">
        <title>Kefir isolates.</title>
        <authorList>
            <person name="Marcisauskas S."/>
            <person name="Kim Y."/>
            <person name="Blasche S."/>
        </authorList>
    </citation>
    <scope>NUCLEOTIDE SEQUENCE [LARGE SCALE GENOMIC DNA]</scope>
    <source>
        <strain evidence="9 10">KR</strain>
    </source>
</reference>
<dbReference type="Pfam" id="PF01191">
    <property type="entry name" value="RNA_pol_Rpb5_C"/>
    <property type="match status" value="1"/>
</dbReference>
<gene>
    <name evidence="9" type="primary">RPB5</name>
    <name evidence="9" type="ORF">C6P46_002284</name>
</gene>
<dbReference type="Gene3D" id="3.90.940.20">
    <property type="entry name" value="RPB5-like RNA polymerase subunit"/>
    <property type="match status" value="1"/>
</dbReference>
<dbReference type="GO" id="GO:0003677">
    <property type="term" value="F:DNA binding"/>
    <property type="evidence" value="ECO:0007669"/>
    <property type="project" value="InterPro"/>
</dbReference>
<dbReference type="Pfam" id="PF03871">
    <property type="entry name" value="RNA_pol_Rpb5_N"/>
    <property type="match status" value="1"/>
</dbReference>
<dbReference type="Gene3D" id="3.40.1340.10">
    <property type="entry name" value="RNA polymerase, Rpb5, N-terminal domain"/>
    <property type="match status" value="1"/>
</dbReference>
<accession>A0A9P6W3Q8</accession>
<evidence type="ECO:0000259" key="8">
    <source>
        <dbReference type="Pfam" id="PF03871"/>
    </source>
</evidence>
<evidence type="ECO:0000256" key="2">
    <source>
        <dbReference type="ARBA" id="ARBA00020809"/>
    </source>
</evidence>
<comment type="subcellular location">
    <subcellularLocation>
        <location evidence="1">Nucleus</location>
    </subcellularLocation>
</comment>
<sequence>MRAPFPAVPSPSSLGGDLLAGTELRSTHRFRVSPAYTLSDTRADQSDELSRSPDHSPPPPDKAPSTPRRLANTATRLFLQLSRRKETARPHKRWPTRLNEKLHGYSAYREPLTSSCGIGLTENTIHQGYAIAKEEIEMSLDDFKAQYAPGGTAIDKAKINFSAAKEVESGEQIYVFYAEEFSVGIKTMRKFIDILESQKFPRGILIYKTSMTPSANKVITAMAQQFTIEAFQESELLVNITQHVLVPRHEVLSPEDKKTLLTRYRLKDTQLPRIQLHDPVARYYGLKRGQVVKITRPSETAGRYVSYRLCL</sequence>
<dbReference type="InterPro" id="IPR014381">
    <property type="entry name" value="Arch_Rpo5/euc_Rpb5"/>
</dbReference>
<dbReference type="FunFam" id="3.90.940.20:FF:000001">
    <property type="entry name" value="DNA-directed RNA polymerases I, II, and III subunit RPABC1"/>
    <property type="match status" value="1"/>
</dbReference>
<dbReference type="InterPro" id="IPR036710">
    <property type="entry name" value="RNA_pol_Rpb5_N_sf"/>
</dbReference>
<dbReference type="EMBL" id="PUHQ01000018">
    <property type="protein sequence ID" value="KAG0663715.1"/>
    <property type="molecule type" value="Genomic_DNA"/>
</dbReference>
<name>A0A9P6W3Q8_RHOMI</name>
<dbReference type="OrthoDB" id="248779at2759"/>
<keyword evidence="9" id="KW-0240">DNA-directed RNA polymerase</keyword>